<accession>U5DLW7</accession>
<feature type="non-terminal residue" evidence="1">
    <location>
        <position position="60"/>
    </location>
</feature>
<reference evidence="1 2" key="1">
    <citation type="submission" date="2013-05" db="EMBL/GenBank/DDBJ databases">
        <title>Draft genome sequence of Rubidibacter lacunae KORDI 51-2.</title>
        <authorList>
            <person name="Choi D.H."/>
            <person name="Noh J.H."/>
            <person name="Kwon K.-K."/>
            <person name="Lee J.-H."/>
            <person name="Ryu J.-Y."/>
        </authorList>
    </citation>
    <scope>NUCLEOTIDE SEQUENCE [LARGE SCALE GENOMIC DNA]</scope>
    <source>
        <strain evidence="1 2">KORDI 51-2</strain>
    </source>
</reference>
<gene>
    <name evidence="1" type="ORF">KR51_00014840</name>
</gene>
<evidence type="ECO:0000313" key="2">
    <source>
        <dbReference type="Proteomes" id="UP000016960"/>
    </source>
</evidence>
<evidence type="ECO:0000313" key="1">
    <source>
        <dbReference type="EMBL" id="ERN41882.1"/>
    </source>
</evidence>
<organism evidence="1 2">
    <name type="scientific">Rubidibacter lacunae KORDI 51-2</name>
    <dbReference type="NCBI Taxonomy" id="582515"/>
    <lineage>
        <taxon>Bacteria</taxon>
        <taxon>Bacillati</taxon>
        <taxon>Cyanobacteriota</taxon>
        <taxon>Cyanophyceae</taxon>
        <taxon>Oscillatoriophycideae</taxon>
        <taxon>Chroococcales</taxon>
        <taxon>Aphanothecaceae</taxon>
        <taxon>Rubidibacter</taxon>
    </lineage>
</organism>
<dbReference type="InParanoid" id="U5DLW7"/>
<name>U5DLW7_9CHRO</name>
<proteinExistence type="predicted"/>
<dbReference type="AlphaFoldDB" id="U5DLW7"/>
<comment type="caution">
    <text evidence="1">The sequence shown here is derived from an EMBL/GenBank/DDBJ whole genome shotgun (WGS) entry which is preliminary data.</text>
</comment>
<protein>
    <submittedName>
        <fullName evidence="1">Uncharacterized protein</fullName>
    </submittedName>
</protein>
<sequence>MAIYAAVFTPVKSRQLSKRWHMCQMSRAWTGKTTEIGEVTVVLWLPDRNDNPGSAAVFVG</sequence>
<dbReference type="Proteomes" id="UP000016960">
    <property type="component" value="Unassembled WGS sequence"/>
</dbReference>
<dbReference type="EMBL" id="ASSJ01000039">
    <property type="protein sequence ID" value="ERN41882.1"/>
    <property type="molecule type" value="Genomic_DNA"/>
</dbReference>
<keyword evidence="2" id="KW-1185">Reference proteome</keyword>